<gene>
    <name evidence="1" type="ORF">FBZ89_103461</name>
</gene>
<sequence length="78" mass="7983">MITGMTTAVPGTTMDTTIKAPVGMIMATKITGLTITATMIVMATTMPATITATMATAMGWVATTMPHRPTPARPSPSA</sequence>
<dbReference type="AlphaFoldDB" id="A0A560FMN7"/>
<reference evidence="1 2" key="1">
    <citation type="submission" date="2019-06" db="EMBL/GenBank/DDBJ databases">
        <title>Genomic Encyclopedia of Type Strains, Phase IV (KMG-V): Genome sequencing to study the core and pangenomes of soil and plant-associated prokaryotes.</title>
        <authorList>
            <person name="Whitman W."/>
        </authorList>
    </citation>
    <scope>NUCLEOTIDE SEQUENCE [LARGE SCALE GENOMIC DNA]</scope>
    <source>
        <strain evidence="1 2">BR 11880</strain>
    </source>
</reference>
<organism evidence="1 2">
    <name type="scientific">Nitrospirillum amazonense</name>
    <dbReference type="NCBI Taxonomy" id="28077"/>
    <lineage>
        <taxon>Bacteria</taxon>
        <taxon>Pseudomonadati</taxon>
        <taxon>Pseudomonadota</taxon>
        <taxon>Alphaproteobacteria</taxon>
        <taxon>Rhodospirillales</taxon>
        <taxon>Azospirillaceae</taxon>
        <taxon>Nitrospirillum</taxon>
    </lineage>
</organism>
<evidence type="ECO:0000313" key="1">
    <source>
        <dbReference type="EMBL" id="TWB22830.1"/>
    </source>
</evidence>
<proteinExistence type="predicted"/>
<accession>A0A560FMN7</accession>
<comment type="caution">
    <text evidence="1">The sequence shown here is derived from an EMBL/GenBank/DDBJ whole genome shotgun (WGS) entry which is preliminary data.</text>
</comment>
<name>A0A560FMN7_9PROT</name>
<protein>
    <submittedName>
        <fullName evidence="1">Uncharacterized protein</fullName>
    </submittedName>
</protein>
<evidence type="ECO:0000313" key="2">
    <source>
        <dbReference type="Proteomes" id="UP000319859"/>
    </source>
</evidence>
<dbReference type="Proteomes" id="UP000319859">
    <property type="component" value="Unassembled WGS sequence"/>
</dbReference>
<dbReference type="EMBL" id="VITN01000003">
    <property type="protein sequence ID" value="TWB22830.1"/>
    <property type="molecule type" value="Genomic_DNA"/>
</dbReference>